<comment type="cofactor">
    <cofactor evidence="1">
        <name>[4Fe-4S] cluster</name>
        <dbReference type="ChEBI" id="CHEBI:49883"/>
    </cofactor>
</comment>
<evidence type="ECO:0000259" key="10">
    <source>
        <dbReference type="SMART" id="SM00478"/>
    </source>
</evidence>
<dbReference type="GO" id="GO:0000701">
    <property type="term" value="F:purine-specific mismatch base pair DNA N-glycosylase activity"/>
    <property type="evidence" value="ECO:0007669"/>
    <property type="project" value="TreeGrafter"/>
</dbReference>
<organism evidence="11 12">
    <name type="scientific">Candidatus Uhrbacteria bacterium CG10_big_fil_rev_8_21_14_0_10_48_16</name>
    <dbReference type="NCBI Taxonomy" id="1975038"/>
    <lineage>
        <taxon>Bacteria</taxon>
        <taxon>Candidatus Uhriibacteriota</taxon>
    </lineage>
</organism>
<comment type="caution">
    <text evidence="11">The sequence shown here is derived from an EMBL/GenBank/DDBJ whole genome shotgun (WGS) entry which is preliminary data.</text>
</comment>
<dbReference type="EMBL" id="PFEU01000006">
    <property type="protein sequence ID" value="PJE77117.1"/>
    <property type="molecule type" value="Genomic_DNA"/>
</dbReference>
<dbReference type="GO" id="GO:0006284">
    <property type="term" value="P:base-excision repair"/>
    <property type="evidence" value="ECO:0007669"/>
    <property type="project" value="InterPro"/>
</dbReference>
<evidence type="ECO:0000256" key="9">
    <source>
        <dbReference type="ARBA" id="ARBA00023295"/>
    </source>
</evidence>
<dbReference type="SUPFAM" id="SSF48150">
    <property type="entry name" value="DNA-glycosylase"/>
    <property type="match status" value="1"/>
</dbReference>
<keyword evidence="3" id="KW-0479">Metal-binding</keyword>
<evidence type="ECO:0000256" key="5">
    <source>
        <dbReference type="ARBA" id="ARBA00022801"/>
    </source>
</evidence>
<accession>A0A2M8LI50</accession>
<evidence type="ECO:0000256" key="3">
    <source>
        <dbReference type="ARBA" id="ARBA00022723"/>
    </source>
</evidence>
<dbReference type="GO" id="GO:0051536">
    <property type="term" value="F:iron-sulfur cluster binding"/>
    <property type="evidence" value="ECO:0007669"/>
    <property type="project" value="UniProtKB-KW"/>
</dbReference>
<keyword evidence="8" id="KW-0234">DNA repair</keyword>
<sequence>MTPAGKLLRWYRTHGRKLPWRETRDPYRILVSEVMLQQTQVERVKVFYRSWLKQFPSWKTLAEASNAEVIHAWAGLGYNRRALMLRDIARDVCLHGVPTSEDAWRRIKGIGPYTSSAMSAFAQKKRTLPIDTNIRRVLGRVLLGKPFPELSDDEMIGSHADSFIPRRGAYYDVPQAIFDLATSVCIKNPDCKSCPLRNDCKSAKQFLEGRVKIPKRSIAVTHERKHRNKPYPDRIYRGRILKVVREQGQIGIRELGPLVDPNFNKILDQIWVEAMVGRLITHALLSRRKNILTLPE</sequence>
<dbReference type="GO" id="GO:0035485">
    <property type="term" value="F:adenine/guanine mispair binding"/>
    <property type="evidence" value="ECO:0007669"/>
    <property type="project" value="TreeGrafter"/>
</dbReference>
<keyword evidence="9" id="KW-0326">Glycosidase</keyword>
<dbReference type="Pfam" id="PF00730">
    <property type="entry name" value="HhH-GPD"/>
    <property type="match status" value="1"/>
</dbReference>
<feature type="domain" description="HhH-GPD" evidence="10">
    <location>
        <begin position="35"/>
        <end position="183"/>
    </location>
</feature>
<evidence type="ECO:0000256" key="7">
    <source>
        <dbReference type="ARBA" id="ARBA00023014"/>
    </source>
</evidence>
<dbReference type="AlphaFoldDB" id="A0A2M8LI50"/>
<dbReference type="SMART" id="SM00478">
    <property type="entry name" value="ENDO3c"/>
    <property type="match status" value="1"/>
</dbReference>
<evidence type="ECO:0000256" key="4">
    <source>
        <dbReference type="ARBA" id="ARBA00022763"/>
    </source>
</evidence>
<dbReference type="GO" id="GO:0032357">
    <property type="term" value="F:oxidized purine DNA binding"/>
    <property type="evidence" value="ECO:0007669"/>
    <property type="project" value="TreeGrafter"/>
</dbReference>
<dbReference type="GO" id="GO:0046872">
    <property type="term" value="F:metal ion binding"/>
    <property type="evidence" value="ECO:0007669"/>
    <property type="project" value="UniProtKB-KW"/>
</dbReference>
<proteinExistence type="inferred from homology"/>
<evidence type="ECO:0000313" key="12">
    <source>
        <dbReference type="Proteomes" id="UP000231436"/>
    </source>
</evidence>
<dbReference type="InterPro" id="IPR011257">
    <property type="entry name" value="DNA_glycosylase"/>
</dbReference>
<dbReference type="Gene3D" id="1.10.340.30">
    <property type="entry name" value="Hypothetical protein, domain 2"/>
    <property type="match status" value="1"/>
</dbReference>
<dbReference type="InterPro" id="IPR044298">
    <property type="entry name" value="MIG/MutY"/>
</dbReference>
<keyword evidence="6" id="KW-0408">Iron</keyword>
<evidence type="ECO:0000256" key="1">
    <source>
        <dbReference type="ARBA" id="ARBA00001966"/>
    </source>
</evidence>
<evidence type="ECO:0000256" key="8">
    <source>
        <dbReference type="ARBA" id="ARBA00023204"/>
    </source>
</evidence>
<dbReference type="InterPro" id="IPR003265">
    <property type="entry name" value="HhH-GPD_domain"/>
</dbReference>
<evidence type="ECO:0000313" key="11">
    <source>
        <dbReference type="EMBL" id="PJE77117.1"/>
    </source>
</evidence>
<dbReference type="PANTHER" id="PTHR42944:SF1">
    <property type="entry name" value="ADENINE DNA GLYCOSYLASE"/>
    <property type="match status" value="1"/>
</dbReference>
<dbReference type="InterPro" id="IPR023170">
    <property type="entry name" value="HhH_base_excis_C"/>
</dbReference>
<dbReference type="GO" id="GO:0006298">
    <property type="term" value="P:mismatch repair"/>
    <property type="evidence" value="ECO:0007669"/>
    <property type="project" value="TreeGrafter"/>
</dbReference>
<name>A0A2M8LI50_9BACT</name>
<dbReference type="GO" id="GO:0034039">
    <property type="term" value="F:8-oxo-7,8-dihydroguanine DNA N-glycosylase activity"/>
    <property type="evidence" value="ECO:0007669"/>
    <property type="project" value="TreeGrafter"/>
</dbReference>
<dbReference type="Gene3D" id="1.10.1670.10">
    <property type="entry name" value="Helix-hairpin-Helix base-excision DNA repair enzymes (C-terminal)"/>
    <property type="match status" value="1"/>
</dbReference>
<keyword evidence="4" id="KW-0227">DNA damage</keyword>
<comment type="similarity">
    <text evidence="2">Belongs to the Nth/MutY family.</text>
</comment>
<keyword evidence="7" id="KW-0411">Iron-sulfur</keyword>
<dbReference type="Proteomes" id="UP000231436">
    <property type="component" value="Unassembled WGS sequence"/>
</dbReference>
<gene>
    <name evidence="11" type="ORF">COV05_00715</name>
</gene>
<dbReference type="PANTHER" id="PTHR42944">
    <property type="entry name" value="ADENINE DNA GLYCOSYLASE"/>
    <property type="match status" value="1"/>
</dbReference>
<reference evidence="12" key="1">
    <citation type="submission" date="2017-09" db="EMBL/GenBank/DDBJ databases">
        <title>Depth-based differentiation of microbial function through sediment-hosted aquifers and enrichment of novel symbionts in the deep terrestrial subsurface.</title>
        <authorList>
            <person name="Probst A.J."/>
            <person name="Ladd B."/>
            <person name="Jarett J.K."/>
            <person name="Geller-Mcgrath D.E."/>
            <person name="Sieber C.M.K."/>
            <person name="Emerson J.B."/>
            <person name="Anantharaman K."/>
            <person name="Thomas B.C."/>
            <person name="Malmstrom R."/>
            <person name="Stieglmeier M."/>
            <person name="Klingl A."/>
            <person name="Woyke T."/>
            <person name="Ryan C.M."/>
            <person name="Banfield J.F."/>
        </authorList>
    </citation>
    <scope>NUCLEOTIDE SEQUENCE [LARGE SCALE GENOMIC DNA]</scope>
</reference>
<evidence type="ECO:0000256" key="2">
    <source>
        <dbReference type="ARBA" id="ARBA00008343"/>
    </source>
</evidence>
<protein>
    <submittedName>
        <fullName evidence="11">A/G-specific adenine glycosylase</fullName>
    </submittedName>
</protein>
<dbReference type="CDD" id="cd00056">
    <property type="entry name" value="ENDO3c"/>
    <property type="match status" value="1"/>
</dbReference>
<evidence type="ECO:0000256" key="6">
    <source>
        <dbReference type="ARBA" id="ARBA00023004"/>
    </source>
</evidence>
<keyword evidence="5" id="KW-0378">Hydrolase</keyword>